<proteinExistence type="predicted"/>
<reference evidence="1" key="1">
    <citation type="submission" date="2014-11" db="EMBL/GenBank/DDBJ databases">
        <authorList>
            <person name="Amaro Gonzalez C."/>
        </authorList>
    </citation>
    <scope>NUCLEOTIDE SEQUENCE</scope>
</reference>
<sequence>MCGRLTGCQNFWKCVKCVKF</sequence>
<organism evidence="1">
    <name type="scientific">Anguilla anguilla</name>
    <name type="common">European freshwater eel</name>
    <name type="synonym">Muraena anguilla</name>
    <dbReference type="NCBI Taxonomy" id="7936"/>
    <lineage>
        <taxon>Eukaryota</taxon>
        <taxon>Metazoa</taxon>
        <taxon>Chordata</taxon>
        <taxon>Craniata</taxon>
        <taxon>Vertebrata</taxon>
        <taxon>Euteleostomi</taxon>
        <taxon>Actinopterygii</taxon>
        <taxon>Neopterygii</taxon>
        <taxon>Teleostei</taxon>
        <taxon>Anguilliformes</taxon>
        <taxon>Anguillidae</taxon>
        <taxon>Anguilla</taxon>
    </lineage>
</organism>
<reference evidence="1" key="2">
    <citation type="journal article" date="2015" name="Fish Shellfish Immunol.">
        <title>Early steps in the European eel (Anguilla anguilla)-Vibrio vulnificus interaction in the gills: Role of the RtxA13 toxin.</title>
        <authorList>
            <person name="Callol A."/>
            <person name="Pajuelo D."/>
            <person name="Ebbesson L."/>
            <person name="Teles M."/>
            <person name="MacKenzie S."/>
            <person name="Amaro C."/>
        </authorList>
    </citation>
    <scope>NUCLEOTIDE SEQUENCE</scope>
</reference>
<name>A0A0E9VH53_ANGAN</name>
<evidence type="ECO:0000313" key="1">
    <source>
        <dbReference type="EMBL" id="JAH76740.1"/>
    </source>
</evidence>
<accession>A0A0E9VH53</accession>
<dbReference type="EMBL" id="GBXM01031837">
    <property type="protein sequence ID" value="JAH76740.1"/>
    <property type="molecule type" value="Transcribed_RNA"/>
</dbReference>
<dbReference type="AlphaFoldDB" id="A0A0E9VH53"/>
<protein>
    <submittedName>
        <fullName evidence="1">Uncharacterized protein</fullName>
    </submittedName>
</protein>